<comment type="caution">
    <text evidence="2">The sequence shown here is derived from an EMBL/GenBank/DDBJ whole genome shotgun (WGS) entry which is preliminary data.</text>
</comment>
<evidence type="ECO:0000256" key="1">
    <source>
        <dbReference type="SAM" id="MobiDB-lite"/>
    </source>
</evidence>
<reference evidence="2 3" key="1">
    <citation type="submission" date="2023-09" db="EMBL/GenBank/DDBJ databases">
        <authorList>
            <person name="Rey-Velasco X."/>
        </authorList>
    </citation>
    <scope>NUCLEOTIDE SEQUENCE [LARGE SCALE GENOMIC DNA]</scope>
    <source>
        <strain evidence="2 3">P385</strain>
    </source>
</reference>
<evidence type="ECO:0000313" key="3">
    <source>
        <dbReference type="Proteomes" id="UP001259982"/>
    </source>
</evidence>
<dbReference type="Pfam" id="PF06980">
    <property type="entry name" value="DUF1302"/>
    <property type="match status" value="1"/>
</dbReference>
<dbReference type="RefSeq" id="WP_311660665.1">
    <property type="nucleotide sequence ID" value="NZ_JAVRHY010000026.1"/>
</dbReference>
<dbReference type="EMBL" id="JAVRHY010000026">
    <property type="protein sequence ID" value="MDT0619926.1"/>
    <property type="molecule type" value="Genomic_DNA"/>
</dbReference>
<feature type="region of interest" description="Disordered" evidence="1">
    <location>
        <begin position="585"/>
        <end position="604"/>
    </location>
</feature>
<dbReference type="Proteomes" id="UP001259982">
    <property type="component" value="Unassembled WGS sequence"/>
</dbReference>
<evidence type="ECO:0000313" key="2">
    <source>
        <dbReference type="EMBL" id="MDT0619926.1"/>
    </source>
</evidence>
<keyword evidence="3" id="KW-1185">Reference proteome</keyword>
<sequence length="716" mass="77809">MMSLGGRSLAAIVGMAAGLAWMTPAQAVRFEYGDIQASWENRLILGAGWRLEERDESLVGKLNVNPDLCPDDCLSFSGDTAPNQRLVDAPGSFVGSNYDNGNLNYDRGDFISGQSRIESELKGFWGDVAFKVSGIGFYDEVNESFDDSNPDTAFQPRFSERAGPIKERVGADIDLLEAFVSVPFQAFGMDFNISVGEQRIRWGESTFVALGSLDQLNPPNENRLRFPGAQIASVFEPTGLAVLTTNFTPNLSAELVYQYHWERVQPTAEGSFFATNDFAGGGDYAVVGLGQFSEDPNQIGTFKTGTAQLITSTSNSVPVDSTRGEPSDSGQGGLRLNYYAEDVNGGTDFGLYALNYHSRLPYGSVQATDRSCLRDRVDLPDGGDLPGVLQPIVSTLENTLGQQLSADGVTALVACQGFNGSLTEGTGLGREPLPLDTLGVFLDYPEDIHLFGASFTTQFGAWSLAGEYAFRPNMPLQVSIPDVVFAGLQPALPDQDINLAIATIPSARNAVPDFISTRYRNNPVEANEIVRGYERFQVQQLDLTGIRVFSSSNPIGADQIIWLLEGGITHVIDHPDRSDLQLDGGGPNCTHASPGADGTGAAGPDARRLNPTQAGDCFADQTSYGWRTLVQATYNDLLFGWNVNPLLFFFHDIDGVAPFPAQNFVEGRKRLILGTEIQFSQSIQGQVMLETYWGTGDRRISLRDRDNISLALEYNF</sequence>
<feature type="region of interest" description="Disordered" evidence="1">
    <location>
        <begin position="313"/>
        <end position="333"/>
    </location>
</feature>
<proteinExistence type="predicted"/>
<dbReference type="InterPro" id="IPR010727">
    <property type="entry name" value="DUF1302"/>
</dbReference>
<accession>A0ABU3BBR9</accession>
<name>A0ABU3BBR9_9GAMM</name>
<organism evidence="2 3">
    <name type="scientific">Spectribacter acetivorans</name>
    <dbReference type="NCBI Taxonomy" id="3075603"/>
    <lineage>
        <taxon>Bacteria</taxon>
        <taxon>Pseudomonadati</taxon>
        <taxon>Pseudomonadota</taxon>
        <taxon>Gammaproteobacteria</taxon>
        <taxon>Salinisphaerales</taxon>
        <taxon>Salinisphaeraceae</taxon>
        <taxon>Spectribacter</taxon>
    </lineage>
</organism>
<protein>
    <submittedName>
        <fullName evidence="2">DUF1302 family protein</fullName>
    </submittedName>
</protein>
<gene>
    <name evidence="2" type="ORF">RM531_15770</name>
</gene>